<name>X1KD07_9ZZZZ</name>
<dbReference type="Gene3D" id="2.40.40.20">
    <property type="match status" value="1"/>
</dbReference>
<dbReference type="AlphaFoldDB" id="X1KD07"/>
<dbReference type="SUPFAM" id="SSF50692">
    <property type="entry name" value="ADC-like"/>
    <property type="match status" value="1"/>
</dbReference>
<comment type="caution">
    <text evidence="1">The sequence shown here is derived from an EMBL/GenBank/DDBJ whole genome shotgun (WGS) entry which is preliminary data.</text>
</comment>
<proteinExistence type="predicted"/>
<protein>
    <submittedName>
        <fullName evidence="1">Uncharacterized protein</fullName>
    </submittedName>
</protein>
<accession>X1KD07</accession>
<feature type="non-terminal residue" evidence="1">
    <location>
        <position position="1"/>
    </location>
</feature>
<sequence>VYIETRRGRIRQKAYLTTGIDPRVVGVDYAWWFPEKGASSLYGWAESNINILTDNKPPFNRETGSTNLRGMLCKVYKI</sequence>
<organism evidence="1">
    <name type="scientific">marine sediment metagenome</name>
    <dbReference type="NCBI Taxonomy" id="412755"/>
    <lineage>
        <taxon>unclassified sequences</taxon>
        <taxon>metagenomes</taxon>
        <taxon>ecological metagenomes</taxon>
    </lineage>
</organism>
<dbReference type="EMBL" id="BARV01007217">
    <property type="protein sequence ID" value="GAI04922.1"/>
    <property type="molecule type" value="Genomic_DNA"/>
</dbReference>
<evidence type="ECO:0000313" key="1">
    <source>
        <dbReference type="EMBL" id="GAI04922.1"/>
    </source>
</evidence>
<dbReference type="InterPro" id="IPR009010">
    <property type="entry name" value="Asp_de-COase-like_dom_sf"/>
</dbReference>
<gene>
    <name evidence="1" type="ORF">S06H3_14735</name>
</gene>
<reference evidence="1" key="1">
    <citation type="journal article" date="2014" name="Front. Microbiol.">
        <title>High frequency of phylogenetically diverse reductive dehalogenase-homologous genes in deep subseafloor sedimentary metagenomes.</title>
        <authorList>
            <person name="Kawai M."/>
            <person name="Futagami T."/>
            <person name="Toyoda A."/>
            <person name="Takaki Y."/>
            <person name="Nishi S."/>
            <person name="Hori S."/>
            <person name="Arai W."/>
            <person name="Tsubouchi T."/>
            <person name="Morono Y."/>
            <person name="Uchiyama I."/>
            <person name="Ito T."/>
            <person name="Fujiyama A."/>
            <person name="Inagaki F."/>
            <person name="Takami H."/>
        </authorList>
    </citation>
    <scope>NUCLEOTIDE SEQUENCE</scope>
    <source>
        <strain evidence="1">Expedition CK06-06</strain>
    </source>
</reference>